<protein>
    <submittedName>
        <fullName evidence="5">HV03 protein</fullName>
    </submittedName>
</protein>
<gene>
    <name evidence="5" type="primary">Hv03_1</name>
    <name evidence="5" type="ORF">BUCCAP_R05221</name>
</gene>
<keyword evidence="6" id="KW-1185">Reference proteome</keyword>
<dbReference type="SMART" id="SM00406">
    <property type="entry name" value="IGv"/>
    <property type="match status" value="1"/>
</dbReference>
<evidence type="ECO:0000256" key="2">
    <source>
        <dbReference type="ARBA" id="ARBA00023130"/>
    </source>
</evidence>
<proteinExistence type="predicted"/>
<sequence>GLWAQPRLLESGGGQQAPGDSVTFLCHGTGFSFGDYGIWWYHQTPDGTLQWVSYIRYDSSRTEFGQSVKGRARVFRDDSKSESSLSLWALQPRDSGRYFCAIAR</sequence>
<evidence type="ECO:0000313" key="5">
    <source>
        <dbReference type="EMBL" id="NXH17153.1"/>
    </source>
</evidence>
<dbReference type="InterPro" id="IPR050199">
    <property type="entry name" value="IgHV"/>
</dbReference>
<dbReference type="InterPro" id="IPR013106">
    <property type="entry name" value="Ig_V-set"/>
</dbReference>
<dbReference type="InterPro" id="IPR013783">
    <property type="entry name" value="Ig-like_fold"/>
</dbReference>
<dbReference type="OrthoDB" id="9426090at2759"/>
<dbReference type="SUPFAM" id="SSF48726">
    <property type="entry name" value="Immunoglobulin"/>
    <property type="match status" value="1"/>
</dbReference>
<feature type="non-terminal residue" evidence="5">
    <location>
        <position position="1"/>
    </location>
</feature>
<feature type="non-terminal residue" evidence="5">
    <location>
        <position position="104"/>
    </location>
</feature>
<keyword evidence="2" id="KW-1064">Adaptive immunity</keyword>
<feature type="domain" description="Ig-like" evidence="4">
    <location>
        <begin position="6"/>
        <end position="104"/>
    </location>
</feature>
<dbReference type="PROSITE" id="PS50835">
    <property type="entry name" value="IG_LIKE"/>
    <property type="match status" value="1"/>
</dbReference>
<evidence type="ECO:0000313" key="6">
    <source>
        <dbReference type="Proteomes" id="UP000534107"/>
    </source>
</evidence>
<dbReference type="AlphaFoldDB" id="A0A7K9HTI3"/>
<dbReference type="Pfam" id="PF07686">
    <property type="entry name" value="V-set"/>
    <property type="match status" value="1"/>
</dbReference>
<comment type="caution">
    <text evidence="5">The sequence shown here is derived from an EMBL/GenBank/DDBJ whole genome shotgun (WGS) entry which is preliminary data.</text>
</comment>
<organism evidence="5 6">
    <name type="scientific">Bucco capensis</name>
    <name type="common">collared puffbird</name>
    <dbReference type="NCBI Taxonomy" id="135168"/>
    <lineage>
        <taxon>Eukaryota</taxon>
        <taxon>Metazoa</taxon>
        <taxon>Chordata</taxon>
        <taxon>Craniata</taxon>
        <taxon>Vertebrata</taxon>
        <taxon>Euteleostomi</taxon>
        <taxon>Archelosauria</taxon>
        <taxon>Archosauria</taxon>
        <taxon>Dinosauria</taxon>
        <taxon>Saurischia</taxon>
        <taxon>Theropoda</taxon>
        <taxon>Coelurosauria</taxon>
        <taxon>Aves</taxon>
        <taxon>Neognathae</taxon>
        <taxon>Neoaves</taxon>
        <taxon>Telluraves</taxon>
        <taxon>Coraciimorphae</taxon>
        <taxon>Piciformes</taxon>
        <taxon>Bucconidae</taxon>
        <taxon>Bucco</taxon>
    </lineage>
</organism>
<evidence type="ECO:0000259" key="4">
    <source>
        <dbReference type="PROSITE" id="PS50835"/>
    </source>
</evidence>
<evidence type="ECO:0000256" key="1">
    <source>
        <dbReference type="ARBA" id="ARBA00022859"/>
    </source>
</evidence>
<dbReference type="GO" id="GO:0005576">
    <property type="term" value="C:extracellular region"/>
    <property type="evidence" value="ECO:0007669"/>
    <property type="project" value="UniProtKB-ARBA"/>
</dbReference>
<evidence type="ECO:0000256" key="3">
    <source>
        <dbReference type="ARBA" id="ARBA00043265"/>
    </source>
</evidence>
<dbReference type="GO" id="GO:0019814">
    <property type="term" value="C:immunoglobulin complex"/>
    <property type="evidence" value="ECO:0007669"/>
    <property type="project" value="UniProtKB-KW"/>
</dbReference>
<name>A0A7K9HTI3_9PICI</name>
<dbReference type="Gene3D" id="2.60.40.10">
    <property type="entry name" value="Immunoglobulins"/>
    <property type="match status" value="1"/>
</dbReference>
<reference evidence="5 6" key="1">
    <citation type="submission" date="2019-09" db="EMBL/GenBank/DDBJ databases">
        <title>Bird 10,000 Genomes (B10K) Project - Family phase.</title>
        <authorList>
            <person name="Zhang G."/>
        </authorList>
    </citation>
    <scope>NUCLEOTIDE SEQUENCE [LARGE SCALE GENOMIC DNA]</scope>
    <source>
        <strain evidence="5">B10K-DU-001-16</strain>
        <tissue evidence="5">Muscle</tissue>
    </source>
</reference>
<dbReference type="GO" id="GO:0002250">
    <property type="term" value="P:adaptive immune response"/>
    <property type="evidence" value="ECO:0007669"/>
    <property type="project" value="UniProtKB-KW"/>
</dbReference>
<dbReference type="InterPro" id="IPR007110">
    <property type="entry name" value="Ig-like_dom"/>
</dbReference>
<keyword evidence="1" id="KW-0391">Immunity</keyword>
<dbReference type="InterPro" id="IPR036179">
    <property type="entry name" value="Ig-like_dom_sf"/>
</dbReference>
<keyword evidence="3" id="KW-1280">Immunoglobulin</keyword>
<accession>A0A7K9HTI3</accession>
<dbReference type="PANTHER" id="PTHR23266">
    <property type="entry name" value="IMMUNOGLOBULIN HEAVY CHAIN"/>
    <property type="match status" value="1"/>
</dbReference>
<dbReference type="EMBL" id="VWZO01012943">
    <property type="protein sequence ID" value="NXH17153.1"/>
    <property type="molecule type" value="Genomic_DNA"/>
</dbReference>
<dbReference type="Proteomes" id="UP000534107">
    <property type="component" value="Unassembled WGS sequence"/>
</dbReference>